<dbReference type="EMBL" id="KL363200">
    <property type="protein sequence ID" value="KFD55346.1"/>
    <property type="molecule type" value="Genomic_DNA"/>
</dbReference>
<organism evidence="3">
    <name type="scientific">Trichuris suis</name>
    <name type="common">pig whipworm</name>
    <dbReference type="NCBI Taxonomy" id="68888"/>
    <lineage>
        <taxon>Eukaryota</taxon>
        <taxon>Metazoa</taxon>
        <taxon>Ecdysozoa</taxon>
        <taxon>Nematoda</taxon>
        <taxon>Enoplea</taxon>
        <taxon>Dorylaimia</taxon>
        <taxon>Trichinellida</taxon>
        <taxon>Trichuridae</taxon>
        <taxon>Trichuris</taxon>
    </lineage>
</organism>
<proteinExistence type="predicted"/>
<evidence type="ECO:0000256" key="1">
    <source>
        <dbReference type="SAM" id="MobiDB-lite"/>
    </source>
</evidence>
<feature type="compositionally biased region" description="Basic residues" evidence="1">
    <location>
        <begin position="26"/>
        <end position="37"/>
    </location>
</feature>
<name>A0A085NGS4_9BILA</name>
<reference evidence="3 4" key="1">
    <citation type="journal article" date="2014" name="Nat. Genet.">
        <title>Genome and transcriptome of the porcine whipworm Trichuris suis.</title>
        <authorList>
            <person name="Jex A.R."/>
            <person name="Nejsum P."/>
            <person name="Schwarz E.M."/>
            <person name="Hu L."/>
            <person name="Young N.D."/>
            <person name="Hall R.S."/>
            <person name="Korhonen P.K."/>
            <person name="Liao S."/>
            <person name="Thamsborg S."/>
            <person name="Xia J."/>
            <person name="Xu P."/>
            <person name="Wang S."/>
            <person name="Scheerlinck J.P."/>
            <person name="Hofmann A."/>
            <person name="Sternberg P.W."/>
            <person name="Wang J."/>
            <person name="Gasser R.B."/>
        </authorList>
    </citation>
    <scope>NUCLEOTIDE SEQUENCE [LARGE SCALE GENOMIC DNA]</scope>
    <source>
        <strain evidence="3">DCEP-RM93F</strain>
        <strain evidence="2">DCEP-RM93M</strain>
    </source>
</reference>
<dbReference type="AlphaFoldDB" id="A0A085NGS4"/>
<dbReference type="Proteomes" id="UP000030764">
    <property type="component" value="Unassembled WGS sequence"/>
</dbReference>
<dbReference type="EMBL" id="KL367502">
    <property type="protein sequence ID" value="KFD68670.1"/>
    <property type="molecule type" value="Genomic_DNA"/>
</dbReference>
<evidence type="ECO:0000313" key="3">
    <source>
        <dbReference type="EMBL" id="KFD68670.1"/>
    </source>
</evidence>
<gene>
    <name evidence="2" type="ORF">M513_03686</name>
    <name evidence="3" type="ORF">M514_03686</name>
</gene>
<keyword evidence="4" id="KW-1185">Reference proteome</keyword>
<accession>A0A085NGS4</accession>
<evidence type="ECO:0000313" key="2">
    <source>
        <dbReference type="EMBL" id="KFD55346.1"/>
    </source>
</evidence>
<feature type="region of interest" description="Disordered" evidence="1">
    <location>
        <begin position="23"/>
        <end position="43"/>
    </location>
</feature>
<dbReference type="Proteomes" id="UP000030758">
    <property type="component" value="Unassembled WGS sequence"/>
</dbReference>
<evidence type="ECO:0000313" key="4">
    <source>
        <dbReference type="Proteomes" id="UP000030764"/>
    </source>
</evidence>
<sequence>MFFSLKAPLLVSPGRKVPRLSVNDRQKRKSMISRGRRSSCVNPPETTAYPDIQLLAEDCPEIANKIERLESYRKSLLNEHESSAKLVADAKAEYEESLRDIHQPSEFDIADLPLNQRSVLQGSLNYESILQTLLQYRQMTNVLADAFRQSAHKEAISLDQQLRMLRIEVQATIERRKRANCWES</sequence>
<protein>
    <submittedName>
        <fullName evidence="3">Uncharacterized protein</fullName>
    </submittedName>
</protein>